<reference evidence="4 5" key="1">
    <citation type="submission" date="2014-09" db="EMBL/GenBank/DDBJ databases">
        <title>Butyrate-producing bacteria isolated from human gut.</title>
        <authorList>
            <person name="Zhang Q."/>
            <person name="Zhao L."/>
        </authorList>
    </citation>
    <scope>NUCLEOTIDE SEQUENCE [LARGE SCALE GENOMIC DNA]</scope>
    <source>
        <strain evidence="4 5">21</strain>
    </source>
</reference>
<evidence type="ECO:0000259" key="3">
    <source>
        <dbReference type="Pfam" id="PF02397"/>
    </source>
</evidence>
<dbReference type="InterPro" id="IPR003362">
    <property type="entry name" value="Bact_transf"/>
</dbReference>
<keyword evidence="2" id="KW-0472">Membrane</keyword>
<dbReference type="Proteomes" id="UP000245288">
    <property type="component" value="Unassembled WGS sequence"/>
</dbReference>
<evidence type="ECO:0000256" key="1">
    <source>
        <dbReference type="ARBA" id="ARBA00006464"/>
    </source>
</evidence>
<dbReference type="GO" id="GO:0016780">
    <property type="term" value="F:phosphotransferase activity, for other substituted phosphate groups"/>
    <property type="evidence" value="ECO:0007669"/>
    <property type="project" value="TreeGrafter"/>
</dbReference>
<dbReference type="Pfam" id="PF02397">
    <property type="entry name" value="Bac_transf"/>
    <property type="match status" value="1"/>
</dbReference>
<dbReference type="AlphaFoldDB" id="A0A2V1JXA7"/>
<name>A0A2V1JXA7_EUBRA</name>
<gene>
    <name evidence="4" type="ORF">LG34_01430</name>
</gene>
<dbReference type="PANTHER" id="PTHR30576">
    <property type="entry name" value="COLANIC BIOSYNTHESIS UDP-GLUCOSE LIPID CARRIER TRANSFERASE"/>
    <property type="match status" value="1"/>
</dbReference>
<proteinExistence type="inferred from homology"/>
<sequence length="227" mass="26268">MLREWEKLPKFMQTEEVRPYYDSLKKKKISLALKRGFDVFAASVMLVTFSPVLITISIMIVRDSKGGVFYRQERVTQYGRKFKIFKFRTMVANADKIGTQVTVSNDSRVTRVGEKLRKYRLDELPQLINIILGDMTLVGTRPESTHYVKKYTPEMFATLLLPAGVTSEASIKYKDEAELLDKADDVDKVYVEKVLPEKMKYNLESIRKFSFIHDIGTMIKTVFAVIR</sequence>
<feature type="domain" description="Bacterial sugar transferase" evidence="3">
    <location>
        <begin position="34"/>
        <end position="226"/>
    </location>
</feature>
<accession>A0A2V1JXA7</accession>
<organism evidence="4 5">
    <name type="scientific">Eubacterium ramulus</name>
    <dbReference type="NCBI Taxonomy" id="39490"/>
    <lineage>
        <taxon>Bacteria</taxon>
        <taxon>Bacillati</taxon>
        <taxon>Bacillota</taxon>
        <taxon>Clostridia</taxon>
        <taxon>Eubacteriales</taxon>
        <taxon>Eubacteriaceae</taxon>
        <taxon>Eubacterium</taxon>
    </lineage>
</organism>
<feature type="transmembrane region" description="Helical" evidence="2">
    <location>
        <begin position="39"/>
        <end position="61"/>
    </location>
</feature>
<protein>
    <submittedName>
        <fullName evidence="4">Glycosyl transferase</fullName>
    </submittedName>
</protein>
<keyword evidence="5" id="KW-1185">Reference proteome</keyword>
<dbReference type="PANTHER" id="PTHR30576:SF0">
    <property type="entry name" value="UNDECAPRENYL-PHOSPHATE N-ACETYLGALACTOSAMINYL 1-PHOSPHATE TRANSFERASE-RELATED"/>
    <property type="match status" value="1"/>
</dbReference>
<dbReference type="OrthoDB" id="9808602at2"/>
<evidence type="ECO:0000256" key="2">
    <source>
        <dbReference type="SAM" id="Phobius"/>
    </source>
</evidence>
<evidence type="ECO:0000313" key="5">
    <source>
        <dbReference type="Proteomes" id="UP000245288"/>
    </source>
</evidence>
<keyword evidence="2" id="KW-0812">Transmembrane</keyword>
<dbReference type="EMBL" id="JRFU01000012">
    <property type="protein sequence ID" value="PWE87841.1"/>
    <property type="molecule type" value="Genomic_DNA"/>
</dbReference>
<evidence type="ECO:0000313" key="4">
    <source>
        <dbReference type="EMBL" id="PWE87841.1"/>
    </source>
</evidence>
<keyword evidence="2" id="KW-1133">Transmembrane helix</keyword>
<comment type="caution">
    <text evidence="4">The sequence shown here is derived from an EMBL/GenBank/DDBJ whole genome shotgun (WGS) entry which is preliminary data.</text>
</comment>
<dbReference type="RefSeq" id="WP_109214536.1">
    <property type="nucleotide sequence ID" value="NZ_JAQEGP010000029.1"/>
</dbReference>
<keyword evidence="4" id="KW-0808">Transferase</keyword>
<comment type="similarity">
    <text evidence="1">Belongs to the bacterial sugar transferase family.</text>
</comment>